<evidence type="ECO:0000256" key="2">
    <source>
        <dbReference type="SAM" id="SignalP"/>
    </source>
</evidence>
<dbReference type="RefSeq" id="WP_038462998.1">
    <property type="nucleotide sequence ID" value="NZ_CP008941.1"/>
</dbReference>
<feature type="compositionally biased region" description="Basic and acidic residues" evidence="1">
    <location>
        <begin position="52"/>
        <end position="63"/>
    </location>
</feature>
<evidence type="ECO:0000256" key="1">
    <source>
        <dbReference type="SAM" id="MobiDB-lite"/>
    </source>
</evidence>
<dbReference type="eggNOG" id="ENOG50319QI">
    <property type="taxonomic scope" value="Bacteria"/>
</dbReference>
<accession>A0A077AVJ9</accession>
<gene>
    <name evidence="3" type="ORF">ID47_01410</name>
</gene>
<evidence type="ECO:0000313" key="3">
    <source>
        <dbReference type="EMBL" id="AIK95683.1"/>
    </source>
</evidence>
<feature type="compositionally biased region" description="Polar residues" evidence="1">
    <location>
        <begin position="64"/>
        <end position="73"/>
    </location>
</feature>
<keyword evidence="2" id="KW-0732">Signal</keyword>
<dbReference type="KEGG" id="paca:ID47_01410"/>
<dbReference type="HOGENOM" id="CLU_651648_0_0_5"/>
<proteinExistence type="predicted"/>
<name>A0A077AVJ9_9PROT</name>
<protein>
    <submittedName>
        <fullName evidence="3">Uncharacterized protein</fullName>
    </submittedName>
</protein>
<keyword evidence="4" id="KW-1185">Reference proteome</keyword>
<sequence length="421" mass="48491">MSLCLKAKKTSLYWLSIIFIFLVNPITAADNEVTGGEGRFIPPSLSNIKGEEEVELNKERGEESQNTSSSSPTDRGLDSEEEEIKPAHFFSLTEDDKNCHSYLDSRAIWNDKNLSFHNHEFKDWHKSACQHLKDLTPQVRKFLAFNDRPSSTNLLRYRVDIISTTSNLDIEIENDQSVWVSGWPSEPVKNNLPAAFHKEKFRFIDDLLPPEERKLARERKRPFLIQRITAGYKFETYSYLIKERQDYVQKSLNKAKINDTHFNMRFLHTEQGLLTYLSSEEFITKAIKKIKEITQDKDYQKEELAIVINIASSNSVCLCCADRIFRESEWGNRLLHTLQSSLKTKLKLHFLASAIKSYTDDLVASVPESEELIERLKKDKTARARIGFDGESKISFMGGIEGRQTFDSELPLLAHTLIKGE</sequence>
<dbReference type="AlphaFoldDB" id="A0A077AVJ9"/>
<feature type="chain" id="PRO_5001717448" evidence="2">
    <location>
        <begin position="29"/>
        <end position="421"/>
    </location>
</feature>
<feature type="region of interest" description="Disordered" evidence="1">
    <location>
        <begin position="52"/>
        <end position="80"/>
    </location>
</feature>
<organism evidence="3 4">
    <name type="scientific">Candidatus Odyssella acanthamoebae</name>
    <dbReference type="NCBI Taxonomy" id="91604"/>
    <lineage>
        <taxon>Bacteria</taxon>
        <taxon>Pseudomonadati</taxon>
        <taxon>Pseudomonadota</taxon>
        <taxon>Alphaproteobacteria</taxon>
        <taxon>Holosporales</taxon>
        <taxon>Candidatus Paracaedibacteraceae</taxon>
        <taxon>Candidatus Odyssella</taxon>
    </lineage>
</organism>
<dbReference type="EMBL" id="CP008941">
    <property type="protein sequence ID" value="AIK95683.1"/>
    <property type="molecule type" value="Genomic_DNA"/>
</dbReference>
<dbReference type="OrthoDB" id="9817757at2"/>
<dbReference type="STRING" id="91604.ID47_01410"/>
<dbReference type="Proteomes" id="UP000028926">
    <property type="component" value="Chromosome"/>
</dbReference>
<evidence type="ECO:0000313" key="4">
    <source>
        <dbReference type="Proteomes" id="UP000028926"/>
    </source>
</evidence>
<feature type="signal peptide" evidence="2">
    <location>
        <begin position="1"/>
        <end position="28"/>
    </location>
</feature>
<reference evidence="3 4" key="1">
    <citation type="submission" date="2014-07" db="EMBL/GenBank/DDBJ databases">
        <title>Comparative genomic insights into amoeba endosymbionts belonging to the families of Holosporaceae and Candidatus Midichloriaceae within Rickettsiales.</title>
        <authorList>
            <person name="Wang Z."/>
            <person name="Wu M."/>
        </authorList>
    </citation>
    <scope>NUCLEOTIDE SEQUENCE [LARGE SCALE GENOMIC DNA]</scope>
    <source>
        <strain evidence="3">PRA3</strain>
    </source>
</reference>